<keyword evidence="4" id="KW-1185">Reference proteome</keyword>
<feature type="region of interest" description="Disordered" evidence="1">
    <location>
        <begin position="1"/>
        <end position="40"/>
    </location>
</feature>
<keyword evidence="2" id="KW-0812">Transmembrane</keyword>
<name>A0A9W6KFS2_9ACTN</name>
<reference evidence="3" key="2">
    <citation type="submission" date="2023-01" db="EMBL/GenBank/DDBJ databases">
        <authorList>
            <person name="Sun Q."/>
            <person name="Evtushenko L."/>
        </authorList>
    </citation>
    <scope>NUCLEOTIDE SEQUENCE</scope>
    <source>
        <strain evidence="3">VKM Ac-1321</strain>
    </source>
</reference>
<keyword evidence="2" id="KW-1133">Transmembrane helix</keyword>
<accession>A0A9W6KFS2</accession>
<dbReference type="AlphaFoldDB" id="A0A9W6KFS2"/>
<keyword evidence="2" id="KW-0472">Membrane</keyword>
<protein>
    <recommendedName>
        <fullName evidence="5">DUF3618 domain-containing protein</fullName>
    </recommendedName>
</protein>
<proteinExistence type="predicted"/>
<feature type="compositionally biased region" description="Low complexity" evidence="1">
    <location>
        <begin position="8"/>
        <end position="39"/>
    </location>
</feature>
<evidence type="ECO:0000256" key="1">
    <source>
        <dbReference type="SAM" id="MobiDB-lite"/>
    </source>
</evidence>
<reference evidence="3" key="1">
    <citation type="journal article" date="2014" name="Int. J. Syst. Evol. Microbiol.">
        <title>Complete genome sequence of Corynebacterium casei LMG S-19264T (=DSM 44701T), isolated from a smear-ripened cheese.</title>
        <authorList>
            <consortium name="US DOE Joint Genome Institute (JGI-PGF)"/>
            <person name="Walter F."/>
            <person name="Albersmeier A."/>
            <person name="Kalinowski J."/>
            <person name="Ruckert C."/>
        </authorList>
    </citation>
    <scope>NUCLEOTIDE SEQUENCE</scope>
    <source>
        <strain evidence="3">VKM Ac-1321</strain>
    </source>
</reference>
<dbReference type="Proteomes" id="UP001143480">
    <property type="component" value="Unassembled WGS sequence"/>
</dbReference>
<organism evidence="3 4">
    <name type="scientific">Dactylosporangium matsuzakiense</name>
    <dbReference type="NCBI Taxonomy" id="53360"/>
    <lineage>
        <taxon>Bacteria</taxon>
        <taxon>Bacillati</taxon>
        <taxon>Actinomycetota</taxon>
        <taxon>Actinomycetes</taxon>
        <taxon>Micromonosporales</taxon>
        <taxon>Micromonosporaceae</taxon>
        <taxon>Dactylosporangium</taxon>
    </lineage>
</organism>
<feature type="transmembrane region" description="Helical" evidence="2">
    <location>
        <begin position="138"/>
        <end position="156"/>
    </location>
</feature>
<evidence type="ECO:0000313" key="3">
    <source>
        <dbReference type="EMBL" id="GLL01277.1"/>
    </source>
</evidence>
<dbReference type="EMBL" id="BSFP01000014">
    <property type="protein sequence ID" value="GLL01277.1"/>
    <property type="molecule type" value="Genomic_DNA"/>
</dbReference>
<evidence type="ECO:0000313" key="4">
    <source>
        <dbReference type="Proteomes" id="UP001143480"/>
    </source>
</evidence>
<dbReference type="InterPro" id="IPR022062">
    <property type="entry name" value="DUF3618"/>
</dbReference>
<comment type="caution">
    <text evidence="3">The sequence shown here is derived from an EMBL/GenBank/DDBJ whole genome shotgun (WGS) entry which is preliminary data.</text>
</comment>
<dbReference type="Pfam" id="PF12277">
    <property type="entry name" value="DUF3618"/>
    <property type="match status" value="1"/>
</dbReference>
<evidence type="ECO:0008006" key="5">
    <source>
        <dbReference type="Google" id="ProtNLM"/>
    </source>
</evidence>
<dbReference type="RefSeq" id="WP_271189136.1">
    <property type="nucleotide sequence ID" value="NZ_BAAAXA010000003.1"/>
</dbReference>
<gene>
    <name evidence="3" type="ORF">GCM10017581_030180</name>
</gene>
<evidence type="ECO:0000256" key="2">
    <source>
        <dbReference type="SAM" id="Phobius"/>
    </source>
</evidence>
<sequence>MTATDSQHSANGHTTNGHTTNGHTTGGNTTSGHSHTPSTPEALRAEITRTRAGLGETVEALAAKADVKARAQEAVHTTVENAKDRVSSGVEAAKLRVREGAEQVAVNAAYAGRELRAHPKTALQSGMRRLLDSAREHPAPWIVGSALLVLAGLVGYRSRQETM</sequence>